<dbReference type="PROSITE" id="PS51679">
    <property type="entry name" value="SAM_MT_C5"/>
    <property type="match status" value="1"/>
</dbReference>
<keyword evidence="4 7" id="KW-0949">S-adenosyl-L-methionine</keyword>
<keyword evidence="2 7" id="KW-0489">Methyltransferase</keyword>
<evidence type="ECO:0000256" key="3">
    <source>
        <dbReference type="ARBA" id="ARBA00022679"/>
    </source>
</evidence>
<dbReference type="PANTHER" id="PTHR10629:SF52">
    <property type="entry name" value="DNA (CYTOSINE-5)-METHYLTRANSFERASE 1"/>
    <property type="match status" value="1"/>
</dbReference>
<dbReference type="PRINTS" id="PR00105">
    <property type="entry name" value="C5METTRFRASE"/>
</dbReference>
<organism evidence="9 10">
    <name type="scientific">Phyllobacterium trifolii</name>
    <dbReference type="NCBI Taxonomy" id="300193"/>
    <lineage>
        <taxon>Bacteria</taxon>
        <taxon>Pseudomonadati</taxon>
        <taxon>Pseudomonadota</taxon>
        <taxon>Alphaproteobacteria</taxon>
        <taxon>Hyphomicrobiales</taxon>
        <taxon>Phyllobacteriaceae</taxon>
        <taxon>Phyllobacterium</taxon>
    </lineage>
</organism>
<dbReference type="Proteomes" id="UP000554520">
    <property type="component" value="Unassembled WGS sequence"/>
</dbReference>
<comment type="caution">
    <text evidence="9">The sequence shown here is derived from an EMBL/GenBank/DDBJ whole genome shotgun (WGS) entry which is preliminary data.</text>
</comment>
<dbReference type="RefSeq" id="WP_183665640.1">
    <property type="nucleotide sequence ID" value="NZ_JACHXN010000042.1"/>
</dbReference>
<dbReference type="EC" id="2.1.1.37" evidence="1"/>
<dbReference type="AlphaFoldDB" id="A0A839UIN7"/>
<gene>
    <name evidence="9" type="ORF">FHS21_006219</name>
</gene>
<sequence>MPEKFAVVDLFAGPGGLGEGFSGFENSFGSNPFSIAFSVEKDPAAHSTLRLRSFFRQFGRNPPAEYYDFINGKIKEPDWDALYPQHWDIACTEALLLELGTESVRRQLDSKIEVIRERYGGNTVVIGGPPCQAYSLVGRARNRGVNGYVAREDGRHFLYKEYIRILERLRPAAFVMENVKGILSSKIDGEAVFTQVLADLRGVGTGEDSYTLLPITKGSNGSHLQNSDYAPSDFIVRSEEFGVPQARHRVIVVGLRNDLAANSQIKNHRLLIKNGVERTTVLNVLKAMPKQRSGVSKGHDDYASWHAAVSQAVEKIQRLPTNAAVSLLKDIQSRASSILEKTCSESFTTARFVPGASLVDGSCSSQLQKWILDQRIQTLANNDTRRHMPMDLARYLYAAIYSEITGVSPKSTDFPSELAPAHKNWLSGKFSDRFRVQVWHQPATTVTSHISKDGHYFIHPDPEQCRSLTVREAARLQTFPDNYYFKGNRTEQYVQVGNAVPPFLARQIAEAVHSLLVVDS</sequence>
<evidence type="ECO:0000256" key="4">
    <source>
        <dbReference type="ARBA" id="ARBA00022691"/>
    </source>
</evidence>
<dbReference type="GO" id="GO:0003886">
    <property type="term" value="F:DNA (cytosine-5-)-methyltransferase activity"/>
    <property type="evidence" value="ECO:0007669"/>
    <property type="project" value="UniProtKB-EC"/>
</dbReference>
<evidence type="ECO:0000256" key="6">
    <source>
        <dbReference type="ARBA" id="ARBA00047422"/>
    </source>
</evidence>
<evidence type="ECO:0000256" key="5">
    <source>
        <dbReference type="ARBA" id="ARBA00022747"/>
    </source>
</evidence>
<evidence type="ECO:0000256" key="1">
    <source>
        <dbReference type="ARBA" id="ARBA00011975"/>
    </source>
</evidence>
<dbReference type="GO" id="GO:0044027">
    <property type="term" value="P:negative regulation of gene expression via chromosomal CpG island methylation"/>
    <property type="evidence" value="ECO:0007669"/>
    <property type="project" value="TreeGrafter"/>
</dbReference>
<dbReference type="Gene3D" id="3.40.50.150">
    <property type="entry name" value="Vaccinia Virus protein VP39"/>
    <property type="match status" value="1"/>
</dbReference>
<dbReference type="Gene3D" id="3.90.120.10">
    <property type="entry name" value="DNA Methylase, subunit A, domain 2"/>
    <property type="match status" value="1"/>
</dbReference>
<dbReference type="GO" id="GO:0032259">
    <property type="term" value="P:methylation"/>
    <property type="evidence" value="ECO:0007669"/>
    <property type="project" value="UniProtKB-KW"/>
</dbReference>
<evidence type="ECO:0000256" key="7">
    <source>
        <dbReference type="PROSITE-ProRule" id="PRU01016"/>
    </source>
</evidence>
<reference evidence="9 10" key="1">
    <citation type="submission" date="2020-08" db="EMBL/GenBank/DDBJ databases">
        <title>Genomic Encyclopedia of Type Strains, Phase III (KMG-III): the genomes of soil and plant-associated and newly described type strains.</title>
        <authorList>
            <person name="Whitman W."/>
        </authorList>
    </citation>
    <scope>NUCLEOTIDE SEQUENCE [LARGE SCALE GENOMIC DNA]</scope>
    <source>
        <strain evidence="9 10">CECT 7015</strain>
    </source>
</reference>
<keyword evidence="10" id="KW-1185">Reference proteome</keyword>
<dbReference type="PANTHER" id="PTHR10629">
    <property type="entry name" value="CYTOSINE-SPECIFIC METHYLTRANSFERASE"/>
    <property type="match status" value="1"/>
</dbReference>
<feature type="active site" evidence="7">
    <location>
        <position position="131"/>
    </location>
</feature>
<evidence type="ECO:0000313" key="10">
    <source>
        <dbReference type="Proteomes" id="UP000554520"/>
    </source>
</evidence>
<dbReference type="NCBIfam" id="TIGR00675">
    <property type="entry name" value="dcm"/>
    <property type="match status" value="1"/>
</dbReference>
<dbReference type="InterPro" id="IPR001525">
    <property type="entry name" value="C5_MeTfrase"/>
</dbReference>
<dbReference type="EMBL" id="JACHXN010000042">
    <property type="protein sequence ID" value="MBB3149765.1"/>
    <property type="molecule type" value="Genomic_DNA"/>
</dbReference>
<dbReference type="InterPro" id="IPR029063">
    <property type="entry name" value="SAM-dependent_MTases_sf"/>
</dbReference>
<proteinExistence type="inferred from homology"/>
<accession>A0A839UIN7</accession>
<evidence type="ECO:0000256" key="8">
    <source>
        <dbReference type="RuleBase" id="RU000416"/>
    </source>
</evidence>
<comment type="similarity">
    <text evidence="7 8">Belongs to the class I-like SAM-binding methyltransferase superfamily. C5-methyltransferase family.</text>
</comment>
<keyword evidence="5" id="KW-0680">Restriction system</keyword>
<dbReference type="GO" id="GO:0009307">
    <property type="term" value="P:DNA restriction-modification system"/>
    <property type="evidence" value="ECO:0007669"/>
    <property type="project" value="UniProtKB-KW"/>
</dbReference>
<comment type="catalytic activity">
    <reaction evidence="6">
        <text>a 2'-deoxycytidine in DNA + S-adenosyl-L-methionine = a 5-methyl-2'-deoxycytidine in DNA + S-adenosyl-L-homocysteine + H(+)</text>
        <dbReference type="Rhea" id="RHEA:13681"/>
        <dbReference type="Rhea" id="RHEA-COMP:11369"/>
        <dbReference type="Rhea" id="RHEA-COMP:11370"/>
        <dbReference type="ChEBI" id="CHEBI:15378"/>
        <dbReference type="ChEBI" id="CHEBI:57856"/>
        <dbReference type="ChEBI" id="CHEBI:59789"/>
        <dbReference type="ChEBI" id="CHEBI:85452"/>
        <dbReference type="ChEBI" id="CHEBI:85454"/>
        <dbReference type="EC" id="2.1.1.37"/>
    </reaction>
</comment>
<dbReference type="GO" id="GO:0003677">
    <property type="term" value="F:DNA binding"/>
    <property type="evidence" value="ECO:0007669"/>
    <property type="project" value="TreeGrafter"/>
</dbReference>
<dbReference type="InterPro" id="IPR050390">
    <property type="entry name" value="C5-Methyltransferase"/>
</dbReference>
<keyword evidence="3 7" id="KW-0808">Transferase</keyword>
<evidence type="ECO:0000256" key="2">
    <source>
        <dbReference type="ARBA" id="ARBA00022603"/>
    </source>
</evidence>
<name>A0A839UIN7_9HYPH</name>
<protein>
    <recommendedName>
        <fullName evidence="1">DNA (cytosine-5-)-methyltransferase</fullName>
        <ecNumber evidence="1">2.1.1.37</ecNumber>
    </recommendedName>
</protein>
<dbReference type="Pfam" id="PF00145">
    <property type="entry name" value="DNA_methylase"/>
    <property type="match status" value="2"/>
</dbReference>
<evidence type="ECO:0000313" key="9">
    <source>
        <dbReference type="EMBL" id="MBB3149765.1"/>
    </source>
</evidence>
<dbReference type="SUPFAM" id="SSF53335">
    <property type="entry name" value="S-adenosyl-L-methionine-dependent methyltransferases"/>
    <property type="match status" value="1"/>
</dbReference>